<accession>A0A0A7PNR5</accession>
<evidence type="ECO:0000256" key="1">
    <source>
        <dbReference type="SAM" id="Coils"/>
    </source>
</evidence>
<sequence>MPRAKKIEGNLDAIAARRAELEAELARVTEAERRAREAERDAGRDVLLAALGKVKIARMDRSEATAIAKAIEKHGAKRIAEKLDTL</sequence>
<dbReference type="HOGENOM" id="CLU_189139_0_0_5"/>
<dbReference type="OrthoDB" id="7451563at2"/>
<protein>
    <submittedName>
        <fullName evidence="2">Uncharacterized protein</fullName>
    </submittedName>
</protein>
<proteinExistence type="predicted"/>
<dbReference type="Proteomes" id="UP000030907">
    <property type="component" value="Plasmid pSfKp5.2"/>
</dbReference>
<dbReference type="AlphaFoldDB" id="A0A0A7PNR5"/>
<dbReference type="RefSeq" id="WP_037554250.1">
    <property type="nucleotide sequence ID" value="NZ_CP009123.1"/>
</dbReference>
<dbReference type="EMBL" id="CP009123">
    <property type="protein sequence ID" value="AJA11634.1"/>
    <property type="molecule type" value="Genomic_DNA"/>
</dbReference>
<gene>
    <name evidence="2" type="ORF">SKP52_23960</name>
</gene>
<reference evidence="2 3" key="1">
    <citation type="journal article" date="2015" name="Int. J. Syst. Evol. Microbiol.">
        <title>Description of Sphingopyxis fribergensis sp. nov. - a soil bacterium with the ability to degrade styrene and phenylacetic acid.</title>
        <authorList>
            <person name="Oelschlagel M."/>
            <person name="Ruckert C."/>
            <person name="Kalinowski J."/>
            <person name="Schmidt G."/>
            <person name="Schlomann M."/>
            <person name="Tischler D."/>
        </authorList>
    </citation>
    <scope>NUCLEOTIDE SEQUENCE [LARGE SCALE GENOMIC DNA]</scope>
    <source>
        <strain evidence="2 3">Kp5.2</strain>
        <plasmid evidence="2">pSfKp5.2</plasmid>
    </source>
</reference>
<organism evidence="2 3">
    <name type="scientific">Sphingopyxis fribergensis</name>
    <dbReference type="NCBI Taxonomy" id="1515612"/>
    <lineage>
        <taxon>Bacteria</taxon>
        <taxon>Pseudomonadati</taxon>
        <taxon>Pseudomonadota</taxon>
        <taxon>Alphaproteobacteria</taxon>
        <taxon>Sphingomonadales</taxon>
        <taxon>Sphingomonadaceae</taxon>
        <taxon>Sphingopyxis</taxon>
    </lineage>
</organism>
<feature type="coiled-coil region" evidence="1">
    <location>
        <begin position="4"/>
        <end position="41"/>
    </location>
</feature>
<geneLocation type="plasmid" evidence="2 3">
    <name>pSfKp5.2</name>
</geneLocation>
<name>A0A0A7PNR5_9SPHN</name>
<evidence type="ECO:0000313" key="2">
    <source>
        <dbReference type="EMBL" id="AJA11634.1"/>
    </source>
</evidence>
<keyword evidence="2" id="KW-0614">Plasmid</keyword>
<evidence type="ECO:0000313" key="3">
    <source>
        <dbReference type="Proteomes" id="UP000030907"/>
    </source>
</evidence>
<dbReference type="KEGG" id="sphk:SKP52_23960"/>
<keyword evidence="3" id="KW-1185">Reference proteome</keyword>
<keyword evidence="1" id="KW-0175">Coiled coil</keyword>